<dbReference type="InterPro" id="IPR050381">
    <property type="entry name" value="SLX1_endonuclease"/>
</dbReference>
<organism evidence="2 3">
    <name type="scientific">Dendrobium chrysotoxum</name>
    <name type="common">Orchid</name>
    <dbReference type="NCBI Taxonomy" id="161865"/>
    <lineage>
        <taxon>Eukaryota</taxon>
        <taxon>Viridiplantae</taxon>
        <taxon>Streptophyta</taxon>
        <taxon>Embryophyta</taxon>
        <taxon>Tracheophyta</taxon>
        <taxon>Spermatophyta</taxon>
        <taxon>Magnoliopsida</taxon>
        <taxon>Liliopsida</taxon>
        <taxon>Asparagales</taxon>
        <taxon>Orchidaceae</taxon>
        <taxon>Epidendroideae</taxon>
        <taxon>Malaxideae</taxon>
        <taxon>Dendrobiinae</taxon>
        <taxon>Dendrobium</taxon>
    </lineage>
</organism>
<evidence type="ECO:0000313" key="3">
    <source>
        <dbReference type="Proteomes" id="UP000775213"/>
    </source>
</evidence>
<evidence type="ECO:0000259" key="1">
    <source>
        <dbReference type="PROSITE" id="PS50164"/>
    </source>
</evidence>
<dbReference type="PANTHER" id="PTHR20208:SF13">
    <property type="entry name" value="STRUCTURE-SPECIFIC ENDONUCLEASE SUBUNIT SLX1"/>
    <property type="match status" value="1"/>
</dbReference>
<dbReference type="Gene3D" id="3.40.1440.10">
    <property type="entry name" value="GIY-YIG endonuclease"/>
    <property type="match status" value="1"/>
</dbReference>
<name>A0AAV7GVA0_DENCH</name>
<dbReference type="PROSITE" id="PS50164">
    <property type="entry name" value="GIY_YIG"/>
    <property type="match status" value="1"/>
</dbReference>
<dbReference type="Pfam" id="PF01541">
    <property type="entry name" value="GIY-YIG"/>
    <property type="match status" value="1"/>
</dbReference>
<sequence>MTRLSRRFPNLKDYVLSPSKVSSQPARPCSPSTLKIAGNLGRRGGAEGETSHWIDKSSSKWSVYLIASTRVPRTYVGVTTNFFRRLKQHNGELKGGAKASSAGRPWSLACIIRGFKDRSEVACKFETKWKSLSRKTSRKKNKDCPSTNLLLQHREAALIQAKASFDCQYLHIEWRMKP</sequence>
<dbReference type="EMBL" id="JAGFBR010000011">
    <property type="protein sequence ID" value="KAH0459573.1"/>
    <property type="molecule type" value="Genomic_DNA"/>
</dbReference>
<dbReference type="PANTHER" id="PTHR20208">
    <property type="entry name" value="STRUCTURE-SPECIFIC ENDONUCLEASE SUBUNIT SLX1"/>
    <property type="match status" value="1"/>
</dbReference>
<evidence type="ECO:0000313" key="2">
    <source>
        <dbReference type="EMBL" id="KAH0459573.1"/>
    </source>
</evidence>
<comment type="caution">
    <text evidence="2">The sequence shown here is derived from an EMBL/GenBank/DDBJ whole genome shotgun (WGS) entry which is preliminary data.</text>
</comment>
<keyword evidence="3" id="KW-1185">Reference proteome</keyword>
<dbReference type="InterPro" id="IPR000305">
    <property type="entry name" value="GIY-YIG_endonuc"/>
</dbReference>
<reference evidence="2 3" key="1">
    <citation type="journal article" date="2021" name="Hortic Res">
        <title>Chromosome-scale assembly of the Dendrobium chrysotoxum genome enhances the understanding of orchid evolution.</title>
        <authorList>
            <person name="Zhang Y."/>
            <person name="Zhang G.Q."/>
            <person name="Zhang D."/>
            <person name="Liu X.D."/>
            <person name="Xu X.Y."/>
            <person name="Sun W.H."/>
            <person name="Yu X."/>
            <person name="Zhu X."/>
            <person name="Wang Z.W."/>
            <person name="Zhao X."/>
            <person name="Zhong W.Y."/>
            <person name="Chen H."/>
            <person name="Yin W.L."/>
            <person name="Huang T."/>
            <person name="Niu S.C."/>
            <person name="Liu Z.J."/>
        </authorList>
    </citation>
    <scope>NUCLEOTIDE SEQUENCE [LARGE SCALE GENOMIC DNA]</scope>
    <source>
        <strain evidence="2">Lindl</strain>
    </source>
</reference>
<dbReference type="SUPFAM" id="SSF82771">
    <property type="entry name" value="GIY-YIG endonuclease"/>
    <property type="match status" value="1"/>
</dbReference>
<dbReference type="InterPro" id="IPR035901">
    <property type="entry name" value="GIY-YIG_endonuc_sf"/>
</dbReference>
<protein>
    <recommendedName>
        <fullName evidence="1">GIY-YIG domain-containing protein</fullName>
    </recommendedName>
</protein>
<dbReference type="Proteomes" id="UP000775213">
    <property type="component" value="Unassembled WGS sequence"/>
</dbReference>
<gene>
    <name evidence="2" type="ORF">IEQ34_012387</name>
</gene>
<accession>A0AAV7GVA0</accession>
<proteinExistence type="predicted"/>
<feature type="domain" description="GIY-YIG" evidence="1">
    <location>
        <begin position="59"/>
        <end position="142"/>
    </location>
</feature>
<dbReference type="AlphaFoldDB" id="A0AAV7GVA0"/>